<feature type="domain" description="NAD-dependent epimerase/dehydratase" evidence="2">
    <location>
        <begin position="3"/>
        <end position="115"/>
    </location>
</feature>
<evidence type="ECO:0000256" key="1">
    <source>
        <dbReference type="ARBA" id="ARBA00004370"/>
    </source>
</evidence>
<dbReference type="PANTHER" id="PTHR14097:SF8">
    <property type="entry name" value="NAD(P)-BINDING DOMAIN-CONTAINING PROTEIN"/>
    <property type="match status" value="1"/>
</dbReference>
<dbReference type="InterPro" id="IPR001509">
    <property type="entry name" value="Epimerase_deHydtase"/>
</dbReference>
<dbReference type="Proteomes" id="UP000826462">
    <property type="component" value="Chromosome 2"/>
</dbReference>
<evidence type="ECO:0000313" key="3">
    <source>
        <dbReference type="EMBL" id="QYD71162.1"/>
    </source>
</evidence>
<accession>A0ABX8UQ91</accession>
<proteinExistence type="predicted"/>
<keyword evidence="4" id="KW-1185">Reference proteome</keyword>
<comment type="subcellular location">
    <subcellularLocation>
        <location evidence="1">Membrane</location>
    </subcellularLocation>
</comment>
<gene>
    <name evidence="3" type="ORF">KZJ38_29375</name>
</gene>
<dbReference type="RefSeq" id="WP_219800595.1">
    <property type="nucleotide sequence ID" value="NZ_CP080096.1"/>
</dbReference>
<organism evidence="3 4">
    <name type="scientific">Paraburkholderia edwinii</name>
    <dbReference type="NCBI Taxonomy" id="2861782"/>
    <lineage>
        <taxon>Bacteria</taxon>
        <taxon>Pseudomonadati</taxon>
        <taxon>Pseudomonadota</taxon>
        <taxon>Betaproteobacteria</taxon>
        <taxon>Burkholderiales</taxon>
        <taxon>Burkholderiaceae</taxon>
        <taxon>Paraburkholderia</taxon>
    </lineage>
</organism>
<protein>
    <submittedName>
        <fullName evidence="3">Epimerase</fullName>
    </submittedName>
</protein>
<dbReference type="Gene3D" id="3.40.50.720">
    <property type="entry name" value="NAD(P)-binding Rossmann-like Domain"/>
    <property type="match status" value="1"/>
</dbReference>
<reference evidence="3 4" key="1">
    <citation type="submission" date="2021-07" db="EMBL/GenBank/DDBJ databases">
        <title>Paraburkholderia edwinii protects Aspergillus sp. from phenazines by acting as a toxin sponge.</title>
        <authorList>
            <person name="Dahlstrom K.M."/>
            <person name="Newman D.K."/>
        </authorList>
    </citation>
    <scope>NUCLEOTIDE SEQUENCE [LARGE SCALE GENOMIC DNA]</scope>
    <source>
        <strain evidence="3 4">Pe01</strain>
    </source>
</reference>
<name>A0ABX8UQ91_9BURK</name>
<sequence length="229" mass="25506">MRILIFGATGMVGQGVLRECLRAPDVQYVQTVGRAPTGQLDPRLYDLVHRDFTDFRSIEGSLRGFDACFFCLGISSVGMSEADYTRITYDFTMAAAQTLARLNPRMTFVFVSGASTDSTEQGRTMWARVKGRTENALRRLPFKAVYLMRPGVIQPLHGIRSKTRLYRAIYALLTPLLTPLRVLLPNLVLSTQDIGLAMLTLAREGAPQPVLETRDIRELSRHAVEAVVA</sequence>
<dbReference type="PANTHER" id="PTHR14097">
    <property type="entry name" value="OXIDOREDUCTASE HTATIP2"/>
    <property type="match status" value="1"/>
</dbReference>
<dbReference type="SUPFAM" id="SSF51735">
    <property type="entry name" value="NAD(P)-binding Rossmann-fold domains"/>
    <property type="match status" value="1"/>
</dbReference>
<dbReference type="Pfam" id="PF01370">
    <property type="entry name" value="Epimerase"/>
    <property type="match status" value="1"/>
</dbReference>
<evidence type="ECO:0000259" key="2">
    <source>
        <dbReference type="Pfam" id="PF01370"/>
    </source>
</evidence>
<dbReference type="EMBL" id="CP080096">
    <property type="protein sequence ID" value="QYD71162.1"/>
    <property type="molecule type" value="Genomic_DNA"/>
</dbReference>
<evidence type="ECO:0000313" key="4">
    <source>
        <dbReference type="Proteomes" id="UP000826462"/>
    </source>
</evidence>
<dbReference type="InterPro" id="IPR036291">
    <property type="entry name" value="NAD(P)-bd_dom_sf"/>
</dbReference>